<evidence type="ECO:0000256" key="1">
    <source>
        <dbReference type="SAM" id="MobiDB-lite"/>
    </source>
</evidence>
<dbReference type="EMBL" id="JAHWGI010001182">
    <property type="protein sequence ID" value="KAK3924413.1"/>
    <property type="molecule type" value="Genomic_DNA"/>
</dbReference>
<evidence type="ECO:0000313" key="2">
    <source>
        <dbReference type="EMBL" id="KAK3924413.1"/>
    </source>
</evidence>
<sequence length="469" mass="48257">MTLILCSTERRIVYWYVVVSSCRKGSLTSVLALADGCTASSSEATKNVICNGADGVDADASGGGQLVVLQALHLARVAHQRVRASAGIFLEKSCAGDESLGVLAVLVGVVAGLALHGRVLHVGAVRGDAHAVLSEDVDVGRHFGGHDLQDGHLEVLAVVRREEWNAARRRWPPRGGGAARRAGGARGAPNCGGGVVGEVLGGGDRGSGRRGGRLEPLAARRPGRDHGGVQVGQLGSLRQVLQLGRGVALGGTAHLVVVLRRHFDLVGRSLGALLRLGFLEALDGRVASTELGVVKEYPPVMRYTWVWVVGVLAGLDSVDEDVLGSMVTVGPPAASTGKRMVVVLGRCDGRGVVGRDAADVDTGTAAGVSARVAARRSVASQVGSAGRAPAATTAAAAPGAVPPPPPCRAAGCSSSRRSTTTGPRLVAFCADAKQHGRLRVGPDVVWVEASCVSATYRDRRGMALSISRY</sequence>
<reference evidence="2" key="1">
    <citation type="submission" date="2021-07" db="EMBL/GenBank/DDBJ databases">
        <authorList>
            <person name="Catto M.A."/>
            <person name="Jacobson A."/>
            <person name="Kennedy G."/>
            <person name="Labadie P."/>
            <person name="Hunt B.G."/>
            <person name="Srinivasan R."/>
        </authorList>
    </citation>
    <scope>NUCLEOTIDE SEQUENCE</scope>
    <source>
        <strain evidence="2">PL_HMW_Pooled</strain>
        <tissue evidence="2">Head</tissue>
    </source>
</reference>
<organism evidence="2 3">
    <name type="scientific">Frankliniella fusca</name>
    <dbReference type="NCBI Taxonomy" id="407009"/>
    <lineage>
        <taxon>Eukaryota</taxon>
        <taxon>Metazoa</taxon>
        <taxon>Ecdysozoa</taxon>
        <taxon>Arthropoda</taxon>
        <taxon>Hexapoda</taxon>
        <taxon>Insecta</taxon>
        <taxon>Pterygota</taxon>
        <taxon>Neoptera</taxon>
        <taxon>Paraneoptera</taxon>
        <taxon>Thysanoptera</taxon>
        <taxon>Terebrantia</taxon>
        <taxon>Thripoidea</taxon>
        <taxon>Thripidae</taxon>
        <taxon>Frankliniella</taxon>
    </lineage>
</organism>
<dbReference type="Proteomes" id="UP001219518">
    <property type="component" value="Unassembled WGS sequence"/>
</dbReference>
<comment type="caution">
    <text evidence="2">The sequence shown here is derived from an EMBL/GenBank/DDBJ whole genome shotgun (WGS) entry which is preliminary data.</text>
</comment>
<reference evidence="2" key="2">
    <citation type="journal article" date="2023" name="BMC Genomics">
        <title>Pest status, molecular evolution, and epigenetic factors derived from the genome assembly of Frankliniella fusca, a thysanopteran phytovirus vector.</title>
        <authorList>
            <person name="Catto M.A."/>
            <person name="Labadie P.E."/>
            <person name="Jacobson A.L."/>
            <person name="Kennedy G.G."/>
            <person name="Srinivasan R."/>
            <person name="Hunt B.G."/>
        </authorList>
    </citation>
    <scope>NUCLEOTIDE SEQUENCE</scope>
    <source>
        <strain evidence="2">PL_HMW_Pooled</strain>
    </source>
</reference>
<feature type="region of interest" description="Disordered" evidence="1">
    <location>
        <begin position="201"/>
        <end position="225"/>
    </location>
</feature>
<accession>A0AAE1HNI8</accession>
<gene>
    <name evidence="2" type="ORF">KUF71_012364</name>
</gene>
<name>A0AAE1HNI8_9NEOP</name>
<feature type="compositionally biased region" description="Low complexity" evidence="1">
    <location>
        <begin position="408"/>
        <end position="420"/>
    </location>
</feature>
<feature type="non-terminal residue" evidence="2">
    <location>
        <position position="1"/>
    </location>
</feature>
<protein>
    <submittedName>
        <fullName evidence="2">G2/mitotic-specific cyclin-B2</fullName>
    </submittedName>
</protein>
<evidence type="ECO:0000313" key="3">
    <source>
        <dbReference type="Proteomes" id="UP001219518"/>
    </source>
</evidence>
<dbReference type="AlphaFoldDB" id="A0AAE1HNI8"/>
<feature type="compositionally biased region" description="Low complexity" evidence="1">
    <location>
        <begin position="384"/>
        <end position="399"/>
    </location>
</feature>
<keyword evidence="3" id="KW-1185">Reference proteome</keyword>
<feature type="region of interest" description="Disordered" evidence="1">
    <location>
        <begin position="384"/>
        <end position="420"/>
    </location>
</feature>
<proteinExistence type="predicted"/>